<dbReference type="InterPro" id="IPR026816">
    <property type="entry name" value="Flavodoxin_dom"/>
</dbReference>
<evidence type="ECO:0000259" key="2">
    <source>
        <dbReference type="PROSITE" id="PS50902"/>
    </source>
</evidence>
<dbReference type="Proteomes" id="UP000609849">
    <property type="component" value="Unassembled WGS sequence"/>
</dbReference>
<dbReference type="InterPro" id="IPR029039">
    <property type="entry name" value="Flavoprotein-like_sf"/>
</dbReference>
<gene>
    <name evidence="3" type="ORF">H8923_14160</name>
</gene>
<feature type="domain" description="Flavodoxin-like" evidence="2">
    <location>
        <begin position="4"/>
        <end position="151"/>
    </location>
</feature>
<dbReference type="RefSeq" id="WP_153972587.1">
    <property type="nucleotide sequence ID" value="NZ_JACRWE010000008.1"/>
</dbReference>
<dbReference type="InterPro" id="IPR052200">
    <property type="entry name" value="Protoporphyrinogen_IX_DH"/>
</dbReference>
<dbReference type="Pfam" id="PF12724">
    <property type="entry name" value="Flavodoxin_5"/>
    <property type="match status" value="1"/>
</dbReference>
<keyword evidence="1" id="KW-1133">Transmembrane helix</keyword>
<evidence type="ECO:0000313" key="3">
    <source>
        <dbReference type="EMBL" id="MBC5997902.1"/>
    </source>
</evidence>
<dbReference type="PANTHER" id="PTHR38030:SF2">
    <property type="entry name" value="PROTOPORPHYRINOGEN IX DEHYDROGENASE [QUINONE]"/>
    <property type="match status" value="1"/>
</dbReference>
<sequence>MVNTAIIYQSKYGSTEKYAKWLYEEIGGDLYKKSDVSINDLKKYDTIIYGGGLYITGIAGFSFIKNNYKYLEDKKIIVFAVGASPFDTGIIFEIKGNNFPNEMKYIPCFYFRGAFDDRKIKSGDKILILLLKKLISKKNELDYEDWEKAFIESTEDSQDWTCKEYLKPLVEYINQNYKE</sequence>
<evidence type="ECO:0000256" key="1">
    <source>
        <dbReference type="SAM" id="Phobius"/>
    </source>
</evidence>
<dbReference type="InterPro" id="IPR001226">
    <property type="entry name" value="Flavodoxin_CS"/>
</dbReference>
<organism evidence="3 4">
    <name type="scientific">Romboutsia faecis</name>
    <dbReference type="NCBI Taxonomy" id="2764597"/>
    <lineage>
        <taxon>Bacteria</taxon>
        <taxon>Bacillati</taxon>
        <taxon>Bacillota</taxon>
        <taxon>Clostridia</taxon>
        <taxon>Peptostreptococcales</taxon>
        <taxon>Peptostreptococcaceae</taxon>
        <taxon>Romboutsia</taxon>
    </lineage>
</organism>
<comment type="caution">
    <text evidence="3">The sequence shown here is derived from an EMBL/GenBank/DDBJ whole genome shotgun (WGS) entry which is preliminary data.</text>
</comment>
<dbReference type="Gene3D" id="3.40.50.360">
    <property type="match status" value="1"/>
</dbReference>
<dbReference type="SUPFAM" id="SSF52218">
    <property type="entry name" value="Flavoproteins"/>
    <property type="match status" value="1"/>
</dbReference>
<accession>A0ABR7JSJ7</accession>
<dbReference type="PROSITE" id="PS00201">
    <property type="entry name" value="FLAVODOXIN"/>
    <property type="match status" value="1"/>
</dbReference>
<dbReference type="EMBL" id="JACRWE010000008">
    <property type="protein sequence ID" value="MBC5997902.1"/>
    <property type="molecule type" value="Genomic_DNA"/>
</dbReference>
<keyword evidence="1" id="KW-0472">Membrane</keyword>
<name>A0ABR7JSJ7_9FIRM</name>
<reference evidence="3 4" key="1">
    <citation type="submission" date="2020-08" db="EMBL/GenBank/DDBJ databases">
        <authorList>
            <person name="Liu C."/>
            <person name="Sun Q."/>
        </authorList>
    </citation>
    <scope>NUCLEOTIDE SEQUENCE [LARGE SCALE GENOMIC DNA]</scope>
    <source>
        <strain evidence="3 4">NSJ-18</strain>
    </source>
</reference>
<dbReference type="PROSITE" id="PS50902">
    <property type="entry name" value="FLAVODOXIN_LIKE"/>
    <property type="match status" value="1"/>
</dbReference>
<dbReference type="InterPro" id="IPR008254">
    <property type="entry name" value="Flavodoxin/NO_synth"/>
</dbReference>
<evidence type="ECO:0000313" key="4">
    <source>
        <dbReference type="Proteomes" id="UP000609849"/>
    </source>
</evidence>
<feature type="transmembrane region" description="Helical" evidence="1">
    <location>
        <begin position="46"/>
        <end position="64"/>
    </location>
</feature>
<keyword evidence="4" id="KW-1185">Reference proteome</keyword>
<dbReference type="PANTHER" id="PTHR38030">
    <property type="entry name" value="PROTOPORPHYRINOGEN IX DEHYDROGENASE [MENAQUINONE]"/>
    <property type="match status" value="1"/>
</dbReference>
<keyword evidence="1" id="KW-0812">Transmembrane</keyword>
<protein>
    <submittedName>
        <fullName evidence="3">Flavodoxin</fullName>
    </submittedName>
</protein>
<proteinExistence type="predicted"/>